<organism evidence="1">
    <name type="scientific">uncultured Blastococcus sp</name>
    <dbReference type="NCBI Taxonomy" id="217144"/>
    <lineage>
        <taxon>Bacteria</taxon>
        <taxon>Bacillati</taxon>
        <taxon>Actinomycetota</taxon>
        <taxon>Actinomycetes</taxon>
        <taxon>Geodermatophilales</taxon>
        <taxon>Geodermatophilaceae</taxon>
        <taxon>Blastococcus</taxon>
        <taxon>environmental samples</taxon>
    </lineage>
</organism>
<dbReference type="EMBL" id="CADCTI010000185">
    <property type="protein sequence ID" value="CAA9254002.1"/>
    <property type="molecule type" value="Genomic_DNA"/>
</dbReference>
<sequence length="280" mass="31235">MSADDEAESRLWSALRDGRRDDVVTTVLSIAPDRRPRLRPRVRRYERLVSAEPSGARSPDGLWTGALGANHWSAAAAAVLGCSTTEQAVTYSPLDPPDAEDLPKALFPDHLKAFAREWFARFLRDPKAWDRIRGIDAAFEWAKDGLVPPPTDDGAVLLLATAMPSRPHGTDLLRYLEARPVLIEVTLRRIFDVDGIRGASLAQRDDTAPPGWQRMDDLVIPELIRRGYWTVDFVEDGIARALARGQNAYLARWFNGLATHVARLRDGSARTLRQGREVQP</sequence>
<proteinExistence type="predicted"/>
<accession>A0A6J4IMK6</accession>
<reference evidence="1" key="1">
    <citation type="submission" date="2020-02" db="EMBL/GenBank/DDBJ databases">
        <authorList>
            <person name="Meier V. D."/>
        </authorList>
    </citation>
    <scope>NUCLEOTIDE SEQUENCE</scope>
    <source>
        <strain evidence="1">AVDCRST_MAG57</strain>
    </source>
</reference>
<name>A0A6J4IMK6_9ACTN</name>
<evidence type="ECO:0000313" key="1">
    <source>
        <dbReference type="EMBL" id="CAA9254002.1"/>
    </source>
</evidence>
<dbReference type="AlphaFoldDB" id="A0A6J4IMK6"/>
<protein>
    <submittedName>
        <fullName evidence="1">Uncharacterized protein</fullName>
    </submittedName>
</protein>
<gene>
    <name evidence="1" type="ORF">AVDCRST_MAG57-2285</name>
</gene>